<evidence type="ECO:0000256" key="2">
    <source>
        <dbReference type="ARBA" id="ARBA00022801"/>
    </source>
</evidence>
<protein>
    <submittedName>
        <fullName evidence="5">Family 20 glycosylhydrolase</fullName>
    </submittedName>
</protein>
<dbReference type="InterPro" id="IPR038901">
    <property type="entry name" value="HEXDC-like"/>
</dbReference>
<dbReference type="PANTHER" id="PTHR21040">
    <property type="entry name" value="BCDNA.GH04120"/>
    <property type="match status" value="1"/>
</dbReference>
<keyword evidence="2 5" id="KW-0378">Hydrolase</keyword>
<dbReference type="GO" id="GO:0004563">
    <property type="term" value="F:beta-N-acetylhexosaminidase activity"/>
    <property type="evidence" value="ECO:0007669"/>
    <property type="project" value="UniProtKB-ARBA"/>
</dbReference>
<evidence type="ECO:0000259" key="4">
    <source>
        <dbReference type="Pfam" id="PF18088"/>
    </source>
</evidence>
<comment type="similarity">
    <text evidence="1">Belongs to the glycosyl hydrolase 20 family.</text>
</comment>
<dbReference type="Pfam" id="PF00728">
    <property type="entry name" value="Glyco_hydro_20"/>
    <property type="match status" value="1"/>
</dbReference>
<proteinExistence type="inferred from homology"/>
<dbReference type="Gene3D" id="3.20.20.80">
    <property type="entry name" value="Glycosidases"/>
    <property type="match status" value="1"/>
</dbReference>
<dbReference type="AlphaFoldDB" id="A0A844GIL9"/>
<evidence type="ECO:0000256" key="1">
    <source>
        <dbReference type="ARBA" id="ARBA00006285"/>
    </source>
</evidence>
<feature type="domain" description="Glycoside hydrolase family 20 catalytic" evidence="3">
    <location>
        <begin position="77"/>
        <end position="285"/>
    </location>
</feature>
<dbReference type="InterPro" id="IPR017853">
    <property type="entry name" value="GH"/>
</dbReference>
<evidence type="ECO:0000313" key="6">
    <source>
        <dbReference type="Proteomes" id="UP000437824"/>
    </source>
</evidence>
<dbReference type="Proteomes" id="UP000437824">
    <property type="component" value="Unassembled WGS sequence"/>
</dbReference>
<evidence type="ECO:0000259" key="3">
    <source>
        <dbReference type="Pfam" id="PF00728"/>
    </source>
</evidence>
<comment type="caution">
    <text evidence="5">The sequence shown here is derived from an EMBL/GenBank/DDBJ whole genome shotgun (WGS) entry which is preliminary data.</text>
</comment>
<reference evidence="5 6" key="1">
    <citation type="submission" date="2019-11" db="EMBL/GenBank/DDBJ databases">
        <title>Draft genome sequence of Blautia luti DSM 14534T, isolated from human stool.</title>
        <authorList>
            <person name="Ortiz R."/>
            <person name="Melis-Arcos F."/>
            <person name="Covarrubias P."/>
            <person name="Cardenas J.P."/>
            <person name="Perez-Donoso J."/>
            <person name="Almonacid D."/>
        </authorList>
    </citation>
    <scope>NUCLEOTIDE SEQUENCE [LARGE SCALE GENOMIC DNA]</scope>
    <source>
        <strain evidence="5 6">DSM 14534</strain>
    </source>
</reference>
<dbReference type="Pfam" id="PF18088">
    <property type="entry name" value="Glyco_H_20C_C"/>
    <property type="match status" value="1"/>
</dbReference>
<feature type="domain" description="Glycoside Hydrolase 20C C-terminal" evidence="4">
    <location>
        <begin position="407"/>
        <end position="592"/>
    </location>
</feature>
<dbReference type="Gene3D" id="1.20.120.670">
    <property type="entry name" value="N-acetyl-b-d-glucoasminidase"/>
    <property type="match status" value="1"/>
</dbReference>
<dbReference type="SUPFAM" id="SSF51445">
    <property type="entry name" value="(Trans)glycosidases"/>
    <property type="match status" value="1"/>
</dbReference>
<dbReference type="InterPro" id="IPR041063">
    <property type="entry name" value="Glyco_H_20C_C"/>
</dbReference>
<dbReference type="PANTHER" id="PTHR21040:SF8">
    <property type="entry name" value="BCDNA.GH04120"/>
    <property type="match status" value="1"/>
</dbReference>
<gene>
    <name evidence="5" type="ORF">GKZ57_11730</name>
</gene>
<accession>A0A844GIL9</accession>
<dbReference type="CDD" id="cd06565">
    <property type="entry name" value="GH20_GcnA-like"/>
    <property type="match status" value="1"/>
</dbReference>
<dbReference type="EMBL" id="WMBC01000009">
    <property type="protein sequence ID" value="MTD61906.1"/>
    <property type="molecule type" value="Genomic_DNA"/>
</dbReference>
<name>A0A844GIL9_9FIRM</name>
<dbReference type="GO" id="GO:0005975">
    <property type="term" value="P:carbohydrate metabolic process"/>
    <property type="evidence" value="ECO:0007669"/>
    <property type="project" value="InterPro"/>
</dbReference>
<organism evidence="5 6">
    <name type="scientific">Blautia luti DSM 14534 = JCM 17040</name>
    <dbReference type="NCBI Taxonomy" id="649762"/>
    <lineage>
        <taxon>Bacteria</taxon>
        <taxon>Bacillati</taxon>
        <taxon>Bacillota</taxon>
        <taxon>Clostridia</taxon>
        <taxon>Lachnospirales</taxon>
        <taxon>Lachnospiraceae</taxon>
        <taxon>Blautia</taxon>
    </lineage>
</organism>
<evidence type="ECO:0000313" key="5">
    <source>
        <dbReference type="EMBL" id="MTD61906.1"/>
    </source>
</evidence>
<sequence length="612" mass="70023">MLQDSVLHSCLSGKDSMTAELKVTFTDAPDLTVKRTGTQAEITCQKPSHYYRGLTWLLHNLDQETYEKRETAYFPRNGLMLDCSRNSVFTVEKVKSMIRILARMGMNVLMLYTEDTYEVKDEPYFGAYRGRYSAAEIREMDDYAQKFGVELVPCIQTLAHLHNALKWPGGEKIKDTADILQVGKEETYQFIERMLKSVKEAFHTDRVHLGMDEAVQLGLGNYLQENGYKKSSTLIREHCDRVLAICKKLDLKPMMWSDMYITSNTGGGYYEVPENADCSTWEKPDPDLGMVYWDYYNADPKVYEKMLRVHEQLSPNTVFAGGCWIWNGIAPNYSRSYVCTKAALQVCKKYQVQEVLCTAWQDNGTETPVDTILPGAALFAHLGFHKDFDQKALEEEFANATGGNLENFLKLDRFDRLFLGEKDNLASENPSKYLLYQDALLGIFDYHLQGKDAAGYYRRLAQELEGCVLEAGCYTRLFAYYHCLAQVLSEKADLGVKIKAAYDAHDLSTLQSISEEKIPHIITQMWKLKDLREDLWMEDGKPFGYELIDLRLGGVLTRLESCSRRLEKYMQGALPKLEELEGERLPYFGEGETAIENRWQRAISGADLTDTI</sequence>
<dbReference type="InterPro" id="IPR015883">
    <property type="entry name" value="Glyco_hydro_20_cat"/>
</dbReference>